<gene>
    <name evidence="1" type="ORF">DPMN_048458</name>
</gene>
<keyword evidence="2" id="KW-1185">Reference proteome</keyword>
<dbReference type="EMBL" id="JAIWYP010000011">
    <property type="protein sequence ID" value="KAH3741733.1"/>
    <property type="molecule type" value="Genomic_DNA"/>
</dbReference>
<dbReference type="Proteomes" id="UP000828390">
    <property type="component" value="Unassembled WGS sequence"/>
</dbReference>
<reference evidence="1" key="1">
    <citation type="journal article" date="2019" name="bioRxiv">
        <title>The Genome of the Zebra Mussel, Dreissena polymorpha: A Resource for Invasive Species Research.</title>
        <authorList>
            <person name="McCartney M.A."/>
            <person name="Auch B."/>
            <person name="Kono T."/>
            <person name="Mallez S."/>
            <person name="Zhang Y."/>
            <person name="Obille A."/>
            <person name="Becker A."/>
            <person name="Abrahante J.E."/>
            <person name="Garbe J."/>
            <person name="Badalamenti J.P."/>
            <person name="Herman A."/>
            <person name="Mangelson H."/>
            <person name="Liachko I."/>
            <person name="Sullivan S."/>
            <person name="Sone E.D."/>
            <person name="Koren S."/>
            <person name="Silverstein K.A.T."/>
            <person name="Beckman K.B."/>
            <person name="Gohl D.M."/>
        </authorList>
    </citation>
    <scope>NUCLEOTIDE SEQUENCE</scope>
    <source>
        <strain evidence="1">Duluth1</strain>
        <tissue evidence="1">Whole animal</tissue>
    </source>
</reference>
<accession>A0A9D4DA20</accession>
<sequence>MSVQCGDFILKTRGSAVPAYQYGTLIRSPMHSSARIPIWDMDSATPAQQFLPTNRGH</sequence>
<evidence type="ECO:0000313" key="1">
    <source>
        <dbReference type="EMBL" id="KAH3741733.1"/>
    </source>
</evidence>
<reference evidence="1" key="2">
    <citation type="submission" date="2020-11" db="EMBL/GenBank/DDBJ databases">
        <authorList>
            <person name="McCartney M.A."/>
            <person name="Auch B."/>
            <person name="Kono T."/>
            <person name="Mallez S."/>
            <person name="Becker A."/>
            <person name="Gohl D.M."/>
            <person name="Silverstein K.A.T."/>
            <person name="Koren S."/>
            <person name="Bechman K.B."/>
            <person name="Herman A."/>
            <person name="Abrahante J.E."/>
            <person name="Garbe J."/>
        </authorList>
    </citation>
    <scope>NUCLEOTIDE SEQUENCE</scope>
    <source>
        <strain evidence="1">Duluth1</strain>
        <tissue evidence="1">Whole animal</tissue>
    </source>
</reference>
<comment type="caution">
    <text evidence="1">The sequence shown here is derived from an EMBL/GenBank/DDBJ whole genome shotgun (WGS) entry which is preliminary data.</text>
</comment>
<proteinExistence type="predicted"/>
<dbReference type="AlphaFoldDB" id="A0A9D4DA20"/>
<protein>
    <submittedName>
        <fullName evidence="1">Uncharacterized protein</fullName>
    </submittedName>
</protein>
<evidence type="ECO:0000313" key="2">
    <source>
        <dbReference type="Proteomes" id="UP000828390"/>
    </source>
</evidence>
<name>A0A9D4DA20_DREPO</name>
<organism evidence="1 2">
    <name type="scientific">Dreissena polymorpha</name>
    <name type="common">Zebra mussel</name>
    <name type="synonym">Mytilus polymorpha</name>
    <dbReference type="NCBI Taxonomy" id="45954"/>
    <lineage>
        <taxon>Eukaryota</taxon>
        <taxon>Metazoa</taxon>
        <taxon>Spiralia</taxon>
        <taxon>Lophotrochozoa</taxon>
        <taxon>Mollusca</taxon>
        <taxon>Bivalvia</taxon>
        <taxon>Autobranchia</taxon>
        <taxon>Heteroconchia</taxon>
        <taxon>Euheterodonta</taxon>
        <taxon>Imparidentia</taxon>
        <taxon>Neoheterodontei</taxon>
        <taxon>Myida</taxon>
        <taxon>Dreissenoidea</taxon>
        <taxon>Dreissenidae</taxon>
        <taxon>Dreissena</taxon>
    </lineage>
</organism>